<dbReference type="GO" id="GO:0019553">
    <property type="term" value="P:L-glutamate catabolic process via L-citramalate"/>
    <property type="evidence" value="ECO:0007669"/>
    <property type="project" value="UniProtKB-UniPathway"/>
</dbReference>
<evidence type="ECO:0000256" key="3">
    <source>
        <dbReference type="ARBA" id="ARBA00004675"/>
    </source>
</evidence>
<comment type="cofactor">
    <cofactor evidence="2 13">
        <name>Mg(2+)</name>
        <dbReference type="ChEBI" id="CHEBI:18420"/>
    </cofactor>
</comment>
<dbReference type="EMBL" id="CP048914">
    <property type="protein sequence ID" value="QMS84326.1"/>
    <property type="molecule type" value="Genomic_DNA"/>
</dbReference>
<dbReference type="EC" id="4.3.1.2" evidence="6"/>
<feature type="active site" description="Proton acceptor" evidence="10">
    <location>
        <position position="332"/>
    </location>
</feature>
<feature type="domain" description="Methylaspartate ammonia-lyase C-terminal" evidence="15">
    <location>
        <begin position="165"/>
        <end position="411"/>
    </location>
</feature>
<evidence type="ECO:0000256" key="12">
    <source>
        <dbReference type="PIRSR" id="PIRSR017107-3"/>
    </source>
</evidence>
<evidence type="ECO:0000313" key="16">
    <source>
        <dbReference type="EMBL" id="QMS84326.1"/>
    </source>
</evidence>
<evidence type="ECO:0000256" key="8">
    <source>
        <dbReference type="ARBA" id="ARBA00022842"/>
    </source>
</evidence>
<dbReference type="Pfam" id="PF07476">
    <property type="entry name" value="MAAL_C"/>
    <property type="match status" value="1"/>
</dbReference>
<dbReference type="Proteomes" id="UP000514720">
    <property type="component" value="Chromosome"/>
</dbReference>
<evidence type="ECO:0000256" key="10">
    <source>
        <dbReference type="PIRSR" id="PIRSR017107-1"/>
    </source>
</evidence>
<proteinExistence type="inferred from homology"/>
<evidence type="ECO:0000256" key="5">
    <source>
        <dbReference type="ARBA" id="ARBA00011738"/>
    </source>
</evidence>
<dbReference type="UniPathway" id="UPA00561">
    <property type="reaction ID" value="UER00618"/>
</dbReference>
<dbReference type="SFLD" id="SFLDF00007">
    <property type="entry name" value="methylaspartate_ammonia-lyase"/>
    <property type="match status" value="1"/>
</dbReference>
<evidence type="ECO:0000259" key="15">
    <source>
        <dbReference type="Pfam" id="PF07476"/>
    </source>
</evidence>
<gene>
    <name evidence="16" type="ORF">G4Z02_00740</name>
</gene>
<dbReference type="CDD" id="cd03314">
    <property type="entry name" value="MAL"/>
    <property type="match status" value="1"/>
</dbReference>
<keyword evidence="17" id="KW-1185">Reference proteome</keyword>
<organism evidence="16 17">
    <name type="scientific">Candidatus Xianfuyuplasma coldseepsis</name>
    <dbReference type="NCBI Taxonomy" id="2782163"/>
    <lineage>
        <taxon>Bacteria</taxon>
        <taxon>Bacillati</taxon>
        <taxon>Mycoplasmatota</taxon>
        <taxon>Mollicutes</taxon>
        <taxon>Candidatus Izemoplasmatales</taxon>
        <taxon>Candidatus Izemoplasmataceae</taxon>
        <taxon>Candidatus Xianfuyuplasma</taxon>
    </lineage>
</organism>
<dbReference type="SFLD" id="SFLDS00001">
    <property type="entry name" value="Enolase"/>
    <property type="match status" value="1"/>
</dbReference>
<comment type="catalytic activity">
    <reaction evidence="1">
        <text>(2S,3S)-3-methyl-L-aspartate = mesaconate + NH4(+)</text>
        <dbReference type="Rhea" id="RHEA:12829"/>
        <dbReference type="ChEBI" id="CHEBI:28938"/>
        <dbReference type="ChEBI" id="CHEBI:36986"/>
        <dbReference type="ChEBI" id="CHEBI:58724"/>
        <dbReference type="EC" id="4.3.1.2"/>
    </reaction>
</comment>
<dbReference type="SFLD" id="SFLDG00151">
    <property type="entry name" value="methylaspartate_ammonia-lyase"/>
    <property type="match status" value="1"/>
</dbReference>
<name>A0A7L7KQ52_9MOLU</name>
<evidence type="ECO:0000256" key="2">
    <source>
        <dbReference type="ARBA" id="ARBA00001946"/>
    </source>
</evidence>
<dbReference type="Pfam" id="PF05034">
    <property type="entry name" value="MAAL_N"/>
    <property type="match status" value="1"/>
</dbReference>
<evidence type="ECO:0000256" key="7">
    <source>
        <dbReference type="ARBA" id="ARBA00022723"/>
    </source>
</evidence>
<accession>A0A7L7KQ52</accession>
<evidence type="ECO:0000256" key="9">
    <source>
        <dbReference type="ARBA" id="ARBA00023239"/>
    </source>
</evidence>
<feature type="site" description="Transition state stabilizer" evidence="12">
    <location>
        <position position="195"/>
    </location>
</feature>
<dbReference type="PANTHER" id="PTHR48073:SF2">
    <property type="entry name" value="O-SUCCINYLBENZOATE SYNTHASE"/>
    <property type="match status" value="1"/>
</dbReference>
<feature type="binding site" evidence="11">
    <location>
        <position position="330"/>
    </location>
    <ligand>
        <name>(2S,3S)-3-methyl-L-aspartate</name>
        <dbReference type="ChEBI" id="CHEBI:58724"/>
    </ligand>
</feature>
<dbReference type="GO" id="GO:0046872">
    <property type="term" value="F:metal ion binding"/>
    <property type="evidence" value="ECO:0007669"/>
    <property type="project" value="UniProtKB-KW"/>
</dbReference>
<dbReference type="InterPro" id="IPR022665">
    <property type="entry name" value="MeAsp_NH4-lyase_N"/>
</dbReference>
<keyword evidence="8 13" id="KW-0460">Magnesium</keyword>
<dbReference type="InterPro" id="IPR029017">
    <property type="entry name" value="Enolase-like_N"/>
</dbReference>
<evidence type="ECO:0000259" key="14">
    <source>
        <dbReference type="Pfam" id="PF05034"/>
    </source>
</evidence>
<dbReference type="RefSeq" id="WP_258877937.1">
    <property type="nucleotide sequence ID" value="NZ_CP048914.1"/>
</dbReference>
<evidence type="ECO:0000256" key="4">
    <source>
        <dbReference type="ARBA" id="ARBA00009954"/>
    </source>
</evidence>
<dbReference type="GO" id="GO:0050096">
    <property type="term" value="F:methylaspartate ammonia-lyase activity"/>
    <property type="evidence" value="ECO:0007669"/>
    <property type="project" value="UniProtKB-EC"/>
</dbReference>
<feature type="binding site" evidence="13">
    <location>
        <position position="239"/>
    </location>
    <ligand>
        <name>Mg(2+)</name>
        <dbReference type="ChEBI" id="CHEBI:18420"/>
    </ligand>
</feature>
<dbReference type="AlphaFoldDB" id="A0A7L7KQ52"/>
<dbReference type="SUPFAM" id="SSF54826">
    <property type="entry name" value="Enolase N-terminal domain-like"/>
    <property type="match status" value="1"/>
</dbReference>
<evidence type="ECO:0000256" key="6">
    <source>
        <dbReference type="ARBA" id="ARBA00012993"/>
    </source>
</evidence>
<reference evidence="16 17" key="1">
    <citation type="submission" date="2020-02" db="EMBL/GenBank/DDBJ databases">
        <authorList>
            <person name="Zheng R.K."/>
            <person name="Sun C.M."/>
        </authorList>
    </citation>
    <scope>NUCLEOTIDE SEQUENCE [LARGE SCALE GENOMIC DNA]</scope>
    <source>
        <strain evidence="17">zrk13</strain>
    </source>
</reference>
<dbReference type="PIRSF" id="PIRSF017107">
    <property type="entry name" value="MAL"/>
    <property type="match status" value="1"/>
</dbReference>
<evidence type="ECO:0000256" key="1">
    <source>
        <dbReference type="ARBA" id="ARBA00000789"/>
    </source>
</evidence>
<dbReference type="Gene3D" id="3.30.390.10">
    <property type="entry name" value="Enolase-like, N-terminal domain"/>
    <property type="match status" value="1"/>
</dbReference>
<keyword evidence="7 13" id="KW-0479">Metal-binding</keyword>
<feature type="domain" description="Methylaspartate ammonia-lyase N-terminal" evidence="14">
    <location>
        <begin position="1"/>
        <end position="159"/>
    </location>
</feature>
<dbReference type="NCBIfam" id="TIGR01502">
    <property type="entry name" value="B_methylAsp_ase"/>
    <property type="match status" value="1"/>
</dbReference>
<protein>
    <recommendedName>
        <fullName evidence="6">methylaspartate ammonia-lyase</fullName>
        <ecNumber evidence="6">4.3.1.2</ecNumber>
    </recommendedName>
</protein>
<feature type="binding site" evidence="11">
    <location>
        <position position="173"/>
    </location>
    <ligand>
        <name>(2S,3S)-3-methyl-L-aspartate</name>
        <dbReference type="ChEBI" id="CHEBI:58724"/>
    </ligand>
</feature>
<comment type="subunit">
    <text evidence="5">Homodimer.</text>
</comment>
<dbReference type="Gene3D" id="3.20.20.120">
    <property type="entry name" value="Enolase-like C-terminal domain"/>
    <property type="match status" value="1"/>
</dbReference>
<dbReference type="InterPro" id="IPR036849">
    <property type="entry name" value="Enolase-like_C_sf"/>
</dbReference>
<dbReference type="SUPFAM" id="SSF51604">
    <property type="entry name" value="Enolase C-terminal domain-like"/>
    <property type="match status" value="1"/>
</dbReference>
<dbReference type="KEGG" id="xcl:G4Z02_00740"/>
<comment type="pathway">
    <text evidence="3">Amino-acid degradation; L-glutamate degradation via mesaconate pathway; acetate and pyruvate from L-glutamate: step 2/4.</text>
</comment>
<feature type="binding site" evidence="13">
    <location>
        <position position="308"/>
    </location>
    <ligand>
        <name>Mg(2+)</name>
        <dbReference type="ChEBI" id="CHEBI:18420"/>
    </ligand>
</feature>
<comment type="similarity">
    <text evidence="4">Belongs to the methylaspartate ammonia-lyase family.</text>
</comment>
<dbReference type="PANTHER" id="PTHR48073">
    <property type="entry name" value="O-SUCCINYLBENZOATE SYNTHASE-RELATED"/>
    <property type="match status" value="1"/>
</dbReference>
<dbReference type="InterPro" id="IPR006395">
    <property type="entry name" value="Me_Asp_am_lyase"/>
</dbReference>
<evidence type="ECO:0000256" key="13">
    <source>
        <dbReference type="PIRSR" id="PIRSR017107-4"/>
    </source>
</evidence>
<sequence>MKIIDIICSESLTGFYFDDQQAIKHGAIQDGFTYLGDPETDKFEHIRQKGEALSIMLVLDDGQIAYGDAAAVQYSGAGGRDPLFIASEAKEIITTHIAPLLIGLQVESFRPIAEQIDRLIIDGRQLHTALRYGITQALLDATAKAQHCTMSEVVRNEYNIQDTIYRRIPLFAQTGDDRYTNVDKMIIKEVDVMPHALINNIDTKLGHHGEILQEYVSWLRGRVLQLRTRDDYHPIFHIDVYGTIGIIFDNDIDQMYQYLCELEAIASPFTLRIEGPVDAGNRHETMMHLQALTKRINADHRSIEIVADEWCNTLDDVKYFADHQAGHMLQVKTPDLGGVNNIIEALLYCKDKGIGAYSGGTCNETNISAEVTTAIAIACDATQCLAKPGMGTDEGIMIVNNFMNRTLARIQHKG</sequence>
<evidence type="ECO:0000256" key="11">
    <source>
        <dbReference type="PIRSR" id="PIRSR017107-2"/>
    </source>
</evidence>
<evidence type="ECO:0000313" key="17">
    <source>
        <dbReference type="Proteomes" id="UP000514720"/>
    </source>
</evidence>
<feature type="binding site" evidence="13">
    <location>
        <position position="274"/>
    </location>
    <ligand>
        <name>Mg(2+)</name>
        <dbReference type="ChEBI" id="CHEBI:18420"/>
    </ligand>
</feature>
<dbReference type="InterPro" id="IPR022662">
    <property type="entry name" value="MeAsp_NH4-lyase_C"/>
</dbReference>
<keyword evidence="9 16" id="KW-0456">Lyase</keyword>